<protein>
    <recommendedName>
        <fullName evidence="1">Sulfatase-modifying factor enzyme-like domain-containing protein</fullName>
    </recommendedName>
</protein>
<organism evidence="2 3">
    <name type="scientific">Oleispira antarctica RB-8</name>
    <dbReference type="NCBI Taxonomy" id="698738"/>
    <lineage>
        <taxon>Bacteria</taxon>
        <taxon>Pseudomonadati</taxon>
        <taxon>Pseudomonadota</taxon>
        <taxon>Gammaproteobacteria</taxon>
        <taxon>Oceanospirillales</taxon>
        <taxon>Oceanospirillaceae</taxon>
        <taxon>Oleispira</taxon>
    </lineage>
</organism>
<accession>R4YS53</accession>
<evidence type="ECO:0000313" key="3">
    <source>
        <dbReference type="Proteomes" id="UP000032749"/>
    </source>
</evidence>
<dbReference type="InterPro" id="IPR042095">
    <property type="entry name" value="SUMF_sf"/>
</dbReference>
<gene>
    <name evidence="2" type="ORF">OLEAN_C07530</name>
</gene>
<dbReference type="SUPFAM" id="SSF56436">
    <property type="entry name" value="C-type lectin-like"/>
    <property type="match status" value="1"/>
</dbReference>
<proteinExistence type="predicted"/>
<dbReference type="PANTHER" id="PTHR23150:SF35">
    <property type="entry name" value="BLL6746 PROTEIN"/>
    <property type="match status" value="1"/>
</dbReference>
<dbReference type="STRING" id="698738.OLEAN_C07530"/>
<feature type="domain" description="Sulfatase-modifying factor enzyme-like" evidence="1">
    <location>
        <begin position="47"/>
        <end position="274"/>
    </location>
</feature>
<dbReference type="AlphaFoldDB" id="R4YS53"/>
<dbReference type="InterPro" id="IPR016187">
    <property type="entry name" value="CTDL_fold"/>
</dbReference>
<reference evidence="2 3" key="1">
    <citation type="journal article" date="2013" name="Nat. Commun.">
        <title>Genome sequence and functional genomic analysis of the oil-degrading bacterium Oleispira antarctica.</title>
        <authorList>
            <person name="Kube M."/>
            <person name="Chernikova T.N."/>
            <person name="Al-Ramahi Y."/>
            <person name="Beloqui A."/>
            <person name="Lopez-Cortez N."/>
            <person name="Guazzaroni M.E."/>
            <person name="Heipieper H.J."/>
            <person name="Klages S."/>
            <person name="Kotsyurbenko O.R."/>
            <person name="Langer I."/>
            <person name="Nechitaylo T.Y."/>
            <person name="Lunsdorf H."/>
            <person name="Fernandez M."/>
            <person name="Juarez S."/>
            <person name="Ciordia S."/>
            <person name="Singer A."/>
            <person name="Kagan O."/>
            <person name="Egorova O."/>
            <person name="Petit P.A."/>
            <person name="Stogios P."/>
            <person name="Kim Y."/>
            <person name="Tchigvintsev A."/>
            <person name="Flick R."/>
            <person name="Denaro R."/>
            <person name="Genovese M."/>
            <person name="Albar J.P."/>
            <person name="Reva O.N."/>
            <person name="Martinez-Gomariz M."/>
            <person name="Tran H."/>
            <person name="Ferrer M."/>
            <person name="Savchenko A."/>
            <person name="Yakunin A.F."/>
            <person name="Yakimov M.M."/>
            <person name="Golyshina O.V."/>
            <person name="Reinhardt R."/>
            <person name="Golyshin P.N."/>
        </authorList>
    </citation>
    <scope>NUCLEOTIDE SEQUENCE [LARGE SCALE GENOMIC DNA]</scope>
</reference>
<dbReference type="Pfam" id="PF03781">
    <property type="entry name" value="FGE-sulfatase"/>
    <property type="match status" value="1"/>
</dbReference>
<evidence type="ECO:0000313" key="2">
    <source>
        <dbReference type="EMBL" id="CCK74929.1"/>
    </source>
</evidence>
<keyword evidence="3" id="KW-1185">Reference proteome</keyword>
<dbReference type="HOGENOM" id="CLU_012431_2_3_6"/>
<dbReference type="PANTHER" id="PTHR23150">
    <property type="entry name" value="SULFATASE MODIFYING FACTOR 1, 2"/>
    <property type="match status" value="1"/>
</dbReference>
<sequence length="286" mass="31881">MNLIKIGRLFSCIIVCSFIIACTDKPPHTPTYLQDTLKSGSLGPKLAIIPTGTGVVGGEELIPFKNHSPQHKVISMQEFAMGIAEVTFKEYDAFCRSTFIDCPDDNGWGRDDQPVINVSWLDAMAYTEWLSEQTNQVYRLPSEAEWEYAARSGTSTNYWWGDEYIQGIDHCDRDLGNCPKGTELSEPGPAGRFKANPFGLFDVTSNLLEWVLDCYSSNHRGATNTMEARLEGECGEKVFKGSSWLSAQPYVHIFLRGGLESNDKGRDVGFRVLREIKPSQSSTPTD</sequence>
<dbReference type="OrthoDB" id="9768004at2"/>
<name>R4YS53_OLEAN</name>
<dbReference type="Proteomes" id="UP000032749">
    <property type="component" value="Chromosome"/>
</dbReference>
<dbReference type="GO" id="GO:0120147">
    <property type="term" value="F:formylglycine-generating oxidase activity"/>
    <property type="evidence" value="ECO:0007669"/>
    <property type="project" value="TreeGrafter"/>
</dbReference>
<dbReference type="PROSITE" id="PS51257">
    <property type="entry name" value="PROKAR_LIPOPROTEIN"/>
    <property type="match status" value="1"/>
</dbReference>
<evidence type="ECO:0000259" key="1">
    <source>
        <dbReference type="Pfam" id="PF03781"/>
    </source>
</evidence>
<dbReference type="Gene3D" id="3.90.1580.10">
    <property type="entry name" value="paralog of FGE (formylglycine-generating enzyme)"/>
    <property type="match status" value="1"/>
</dbReference>
<dbReference type="KEGG" id="oai:OLEAN_C07530"/>
<dbReference type="EMBL" id="FO203512">
    <property type="protein sequence ID" value="CCK74929.1"/>
    <property type="molecule type" value="Genomic_DNA"/>
</dbReference>
<dbReference type="InterPro" id="IPR051043">
    <property type="entry name" value="Sulfatase_Mod_Factor_Kinase"/>
</dbReference>
<dbReference type="InterPro" id="IPR005532">
    <property type="entry name" value="SUMF_dom"/>
</dbReference>